<comment type="similarity">
    <text evidence="2 4">Belongs to the Nudix hydrolase family.</text>
</comment>
<dbReference type="GO" id="GO:0016787">
    <property type="term" value="F:hydrolase activity"/>
    <property type="evidence" value="ECO:0007669"/>
    <property type="project" value="UniProtKB-KW"/>
</dbReference>
<reference evidence="7 8" key="1">
    <citation type="submission" date="2020-03" db="EMBL/GenBank/DDBJ databases">
        <title>Sequencing the genomes of 1000 actinobacteria strains.</title>
        <authorList>
            <person name="Klenk H.-P."/>
        </authorList>
    </citation>
    <scope>NUCLEOTIDE SEQUENCE [LARGE SCALE GENOMIC DNA]</scope>
    <source>
        <strain evidence="7 8">DSM 16403</strain>
    </source>
</reference>
<evidence type="ECO:0000313" key="7">
    <source>
        <dbReference type="EMBL" id="NJC21353.1"/>
    </source>
</evidence>
<dbReference type="Pfam" id="PF00293">
    <property type="entry name" value="NUDIX"/>
    <property type="match status" value="1"/>
</dbReference>
<dbReference type="PROSITE" id="PS00893">
    <property type="entry name" value="NUDIX_BOX"/>
    <property type="match status" value="1"/>
</dbReference>
<dbReference type="InterPro" id="IPR020084">
    <property type="entry name" value="NUDIX_hydrolase_CS"/>
</dbReference>
<keyword evidence="3 4" id="KW-0378">Hydrolase</keyword>
<evidence type="ECO:0000256" key="2">
    <source>
        <dbReference type="ARBA" id="ARBA00005582"/>
    </source>
</evidence>
<comment type="caution">
    <text evidence="7">The sequence shown here is derived from an EMBL/GenBank/DDBJ whole genome shotgun (WGS) entry which is preliminary data.</text>
</comment>
<gene>
    <name evidence="7" type="ORF">BJ994_000429</name>
</gene>
<dbReference type="SUPFAM" id="SSF55811">
    <property type="entry name" value="Nudix"/>
    <property type="match status" value="1"/>
</dbReference>
<dbReference type="EMBL" id="JAATJL010000001">
    <property type="protein sequence ID" value="NJC21353.1"/>
    <property type="molecule type" value="Genomic_DNA"/>
</dbReference>
<evidence type="ECO:0000256" key="4">
    <source>
        <dbReference type="RuleBase" id="RU003476"/>
    </source>
</evidence>
<dbReference type="Gene3D" id="3.90.79.10">
    <property type="entry name" value="Nucleoside Triphosphate Pyrophosphohydrolase"/>
    <property type="match status" value="1"/>
</dbReference>
<comment type="cofactor">
    <cofactor evidence="1">
        <name>Mg(2+)</name>
        <dbReference type="ChEBI" id="CHEBI:18420"/>
    </cofactor>
</comment>
<dbReference type="PANTHER" id="PTHR43046:SF16">
    <property type="entry name" value="ADP-RIBOSE PYROPHOSPHATASE YJHB-RELATED"/>
    <property type="match status" value="1"/>
</dbReference>
<feature type="region of interest" description="Disordered" evidence="5">
    <location>
        <begin position="1"/>
        <end position="34"/>
    </location>
</feature>
<organism evidence="7 8">
    <name type="scientific">Arthrobacter pigmenti</name>
    <dbReference type="NCBI Taxonomy" id="271432"/>
    <lineage>
        <taxon>Bacteria</taxon>
        <taxon>Bacillati</taxon>
        <taxon>Actinomycetota</taxon>
        <taxon>Actinomycetes</taxon>
        <taxon>Micrococcales</taxon>
        <taxon>Micrococcaceae</taxon>
        <taxon>Arthrobacter</taxon>
    </lineage>
</organism>
<evidence type="ECO:0000259" key="6">
    <source>
        <dbReference type="PROSITE" id="PS51462"/>
    </source>
</evidence>
<dbReference type="InterPro" id="IPR015797">
    <property type="entry name" value="NUDIX_hydrolase-like_dom_sf"/>
</dbReference>
<dbReference type="AlphaFoldDB" id="A0A846REA0"/>
<dbReference type="PANTHER" id="PTHR43046">
    <property type="entry name" value="GDP-MANNOSE MANNOSYL HYDROLASE"/>
    <property type="match status" value="1"/>
</dbReference>
<dbReference type="InterPro" id="IPR000086">
    <property type="entry name" value="NUDIX_hydrolase_dom"/>
</dbReference>
<evidence type="ECO:0000256" key="3">
    <source>
        <dbReference type="ARBA" id="ARBA00022801"/>
    </source>
</evidence>
<protein>
    <submittedName>
        <fullName evidence="7">8-oxo-dGTP pyrophosphatase MutT (NUDIX family)</fullName>
    </submittedName>
</protein>
<sequence>MSSSSAPHAPNSDEWWDVTDEHGHPTGQTYRRGDPDWPSGRFHLIVATCIYRHDGAVLLTQRSATKEFPLTWEFPGGSAFSGESSKDAARRELREETGLQVPASGLIFVERFRESSALMDLYTAPAGQEIELTLCPDEVATAEWVTLDELQFRLQAGEMALPWKARLEKLWTPLVDVLREALSAARAT</sequence>
<dbReference type="RefSeq" id="WP_167990998.1">
    <property type="nucleotide sequence ID" value="NZ_JAATJL010000001.1"/>
</dbReference>
<name>A0A846REA0_9MICC</name>
<evidence type="ECO:0000256" key="1">
    <source>
        <dbReference type="ARBA" id="ARBA00001946"/>
    </source>
</evidence>
<feature type="domain" description="Nudix hydrolase" evidence="6">
    <location>
        <begin position="41"/>
        <end position="167"/>
    </location>
</feature>
<dbReference type="Proteomes" id="UP000547458">
    <property type="component" value="Unassembled WGS sequence"/>
</dbReference>
<dbReference type="InterPro" id="IPR020476">
    <property type="entry name" value="Nudix_hydrolase"/>
</dbReference>
<accession>A0A846REA0</accession>
<dbReference type="CDD" id="cd04693">
    <property type="entry name" value="NUDIX_Hydrolase"/>
    <property type="match status" value="1"/>
</dbReference>
<dbReference type="PROSITE" id="PS51462">
    <property type="entry name" value="NUDIX"/>
    <property type="match status" value="1"/>
</dbReference>
<dbReference type="PRINTS" id="PR00502">
    <property type="entry name" value="NUDIXFAMILY"/>
</dbReference>
<proteinExistence type="inferred from homology"/>
<keyword evidence="8" id="KW-1185">Reference proteome</keyword>
<evidence type="ECO:0000256" key="5">
    <source>
        <dbReference type="SAM" id="MobiDB-lite"/>
    </source>
</evidence>
<evidence type="ECO:0000313" key="8">
    <source>
        <dbReference type="Proteomes" id="UP000547458"/>
    </source>
</evidence>